<protein>
    <submittedName>
        <fullName evidence="1">Uncharacterized protein</fullName>
    </submittedName>
</protein>
<reference evidence="2" key="1">
    <citation type="submission" date="2017-02" db="EMBL/GenBank/DDBJ databases">
        <authorList>
            <person name="Daims H."/>
        </authorList>
    </citation>
    <scope>NUCLEOTIDE SEQUENCE [LARGE SCALE GENOMIC DNA]</scope>
</reference>
<dbReference type="AlphaFoldDB" id="A0A1R4HAS0"/>
<keyword evidence="2" id="KW-1185">Reference proteome</keyword>
<accession>A0A1R4HAS0</accession>
<dbReference type="EMBL" id="FUKI01000119">
    <property type="protein sequence ID" value="SJM93309.1"/>
    <property type="molecule type" value="Genomic_DNA"/>
</dbReference>
<organism evidence="1 2">
    <name type="scientific">Crenothrix polyspora</name>
    <dbReference type="NCBI Taxonomy" id="360316"/>
    <lineage>
        <taxon>Bacteria</taxon>
        <taxon>Pseudomonadati</taxon>
        <taxon>Pseudomonadota</taxon>
        <taxon>Gammaproteobacteria</taxon>
        <taxon>Methylococcales</taxon>
        <taxon>Crenotrichaceae</taxon>
        <taxon>Crenothrix</taxon>
    </lineage>
</organism>
<gene>
    <name evidence="1" type="ORF">CRENPOLYSF1_430024</name>
</gene>
<proteinExistence type="predicted"/>
<name>A0A1R4HAS0_9GAMM</name>
<sequence length="37" mass="4418">MARMQKIEWATAFQALWLIRSTVYPNERTLPPALERE</sequence>
<evidence type="ECO:0000313" key="2">
    <source>
        <dbReference type="Proteomes" id="UP000195667"/>
    </source>
</evidence>
<dbReference type="Proteomes" id="UP000195667">
    <property type="component" value="Unassembled WGS sequence"/>
</dbReference>
<evidence type="ECO:0000313" key="1">
    <source>
        <dbReference type="EMBL" id="SJM93309.1"/>
    </source>
</evidence>